<feature type="domain" description="AB hydrolase-1" evidence="1">
    <location>
        <begin position="33"/>
        <end position="267"/>
    </location>
</feature>
<dbReference type="SUPFAM" id="SSF53474">
    <property type="entry name" value="alpha/beta-Hydrolases"/>
    <property type="match status" value="1"/>
</dbReference>
<dbReference type="AlphaFoldDB" id="A0AAU8ELI4"/>
<dbReference type="InterPro" id="IPR050228">
    <property type="entry name" value="Carboxylesterase_BioH"/>
</dbReference>
<name>A0AAU8ELI4_9MICC</name>
<dbReference type="EMBL" id="CP159279">
    <property type="protein sequence ID" value="XCH09767.1"/>
    <property type="molecule type" value="Genomic_DNA"/>
</dbReference>
<dbReference type="Gene3D" id="3.40.50.1820">
    <property type="entry name" value="alpha/beta hydrolase"/>
    <property type="match status" value="1"/>
</dbReference>
<sequence>MRLAGGAAVTANGLTGRVYSSNAPSAAGEPAYVLLHGIGVSHRYLARLHVELAQGADGQGQQAEGADGQGQQAEGADQGAAVYSFDLPGFGGTPRPGRQVTVGEYAAFVAAVLAERGVESCIAVGHSMGAQFAVELSLQAPGLVIRTVLMGPVVDSARRSAAWHVLALTRDALFSEPPSTNAVVFTDYFRAGMRWYLTELPVMMQYPLDVRIRGVGQPVLVLRGGRDPIARRPWCEHLSAQAPDGAFAEMPGHGHVVQETAAGDVARLIRRWAGTAAEGSPAAGGSTA</sequence>
<evidence type="ECO:0000259" key="1">
    <source>
        <dbReference type="Pfam" id="PF12697"/>
    </source>
</evidence>
<dbReference type="InterPro" id="IPR029058">
    <property type="entry name" value="AB_hydrolase_fold"/>
</dbReference>
<dbReference type="PANTHER" id="PTHR43194:SF2">
    <property type="entry name" value="PEROXISOMAL MEMBRANE PROTEIN LPX1"/>
    <property type="match status" value="1"/>
</dbReference>
<dbReference type="GO" id="GO:0016787">
    <property type="term" value="F:hydrolase activity"/>
    <property type="evidence" value="ECO:0007669"/>
    <property type="project" value="UniProtKB-KW"/>
</dbReference>
<evidence type="ECO:0000313" key="2">
    <source>
        <dbReference type="EMBL" id="XCH09767.1"/>
    </source>
</evidence>
<organism evidence="2">
    <name type="scientific">Arthrobacter sp. K5</name>
    <dbReference type="NCBI Taxonomy" id="2839623"/>
    <lineage>
        <taxon>Bacteria</taxon>
        <taxon>Bacillati</taxon>
        <taxon>Actinomycetota</taxon>
        <taxon>Actinomycetes</taxon>
        <taxon>Micrococcales</taxon>
        <taxon>Micrococcaceae</taxon>
        <taxon>Arthrobacter</taxon>
    </lineage>
</organism>
<keyword evidence="2" id="KW-0378">Hydrolase</keyword>
<proteinExistence type="predicted"/>
<dbReference type="Pfam" id="PF12697">
    <property type="entry name" value="Abhydrolase_6"/>
    <property type="match status" value="1"/>
</dbReference>
<dbReference type="RefSeq" id="WP_353710492.1">
    <property type="nucleotide sequence ID" value="NZ_CP159279.1"/>
</dbReference>
<dbReference type="InterPro" id="IPR000073">
    <property type="entry name" value="AB_hydrolase_1"/>
</dbReference>
<gene>
    <name evidence="2" type="ORF">ABRP34_12990</name>
</gene>
<reference evidence="2" key="1">
    <citation type="submission" date="2024-06" db="EMBL/GenBank/DDBJ databases">
        <title>Biodegradation of dimethachlon by Arthrobacter sp. K5: mechanistic insights and ecological implications.</title>
        <authorList>
            <person name="Hu S."/>
            <person name="Lu P."/>
        </authorList>
    </citation>
    <scope>NUCLEOTIDE SEQUENCE</scope>
    <source>
        <strain evidence="2">K5</strain>
    </source>
</reference>
<accession>A0AAU8ELI4</accession>
<dbReference type="PANTHER" id="PTHR43194">
    <property type="entry name" value="HYDROLASE ALPHA/BETA FOLD FAMILY"/>
    <property type="match status" value="1"/>
</dbReference>
<protein>
    <submittedName>
        <fullName evidence="2">Alpha/beta hydrolase</fullName>
    </submittedName>
</protein>